<accession>A0AAV1VSL4</accession>
<keyword evidence="4" id="KW-1185">Reference proteome</keyword>
<evidence type="ECO:0000256" key="1">
    <source>
        <dbReference type="ARBA" id="ARBA00007447"/>
    </source>
</evidence>
<protein>
    <recommendedName>
        <fullName evidence="2">Xylanase inhibitor N-terminal domain-containing protein</fullName>
    </recommendedName>
</protein>
<reference evidence="3 4" key="1">
    <citation type="submission" date="2024-03" db="EMBL/GenBank/DDBJ databases">
        <authorList>
            <person name="Martinez-Hernandez J."/>
        </authorList>
    </citation>
    <scope>NUCLEOTIDE SEQUENCE [LARGE SCALE GENOMIC DNA]</scope>
</reference>
<dbReference type="InterPro" id="IPR021109">
    <property type="entry name" value="Peptidase_aspartic_dom_sf"/>
</dbReference>
<evidence type="ECO:0000259" key="2">
    <source>
        <dbReference type="Pfam" id="PF14543"/>
    </source>
</evidence>
<sequence>MDTHHSLLNLHIVAELNAHFLAYMVALVTKYVAMQQATLSQVVSVPNFLFICESNSLQNGIASGVKGMAGLGRTKVSLE</sequence>
<dbReference type="Gene3D" id="2.40.70.10">
    <property type="entry name" value="Acid Proteases"/>
    <property type="match status" value="1"/>
</dbReference>
<dbReference type="Proteomes" id="UP001497480">
    <property type="component" value="Unassembled WGS sequence"/>
</dbReference>
<comment type="caution">
    <text evidence="3">The sequence shown here is derived from an EMBL/GenBank/DDBJ whole genome shotgun (WGS) entry which is preliminary data.</text>
</comment>
<evidence type="ECO:0000313" key="3">
    <source>
        <dbReference type="EMBL" id="CAL0299943.1"/>
    </source>
</evidence>
<organism evidence="3 4">
    <name type="scientific">Lupinus luteus</name>
    <name type="common">European yellow lupine</name>
    <dbReference type="NCBI Taxonomy" id="3873"/>
    <lineage>
        <taxon>Eukaryota</taxon>
        <taxon>Viridiplantae</taxon>
        <taxon>Streptophyta</taxon>
        <taxon>Embryophyta</taxon>
        <taxon>Tracheophyta</taxon>
        <taxon>Spermatophyta</taxon>
        <taxon>Magnoliopsida</taxon>
        <taxon>eudicotyledons</taxon>
        <taxon>Gunneridae</taxon>
        <taxon>Pentapetalae</taxon>
        <taxon>rosids</taxon>
        <taxon>fabids</taxon>
        <taxon>Fabales</taxon>
        <taxon>Fabaceae</taxon>
        <taxon>Papilionoideae</taxon>
        <taxon>50 kb inversion clade</taxon>
        <taxon>genistoids sensu lato</taxon>
        <taxon>core genistoids</taxon>
        <taxon>Genisteae</taxon>
        <taxon>Lupinus</taxon>
    </lineage>
</organism>
<evidence type="ECO:0000313" key="4">
    <source>
        <dbReference type="Proteomes" id="UP001497480"/>
    </source>
</evidence>
<feature type="domain" description="Xylanase inhibitor N-terminal" evidence="2">
    <location>
        <begin position="27"/>
        <end position="78"/>
    </location>
</feature>
<gene>
    <name evidence="3" type="ORF">LLUT_LOCUS1003</name>
</gene>
<dbReference type="AlphaFoldDB" id="A0AAV1VSL4"/>
<name>A0AAV1VSL4_LUPLU</name>
<dbReference type="EMBL" id="CAXHTB010000001">
    <property type="protein sequence ID" value="CAL0299943.1"/>
    <property type="molecule type" value="Genomic_DNA"/>
</dbReference>
<dbReference type="Pfam" id="PF14543">
    <property type="entry name" value="TAXi_N"/>
    <property type="match status" value="1"/>
</dbReference>
<dbReference type="InterPro" id="IPR032861">
    <property type="entry name" value="TAXi_N"/>
</dbReference>
<comment type="similarity">
    <text evidence="1">Belongs to the peptidase A1 family.</text>
</comment>
<proteinExistence type="inferred from homology"/>